<accession>A0A8E0RXJ5</accession>
<sequence>MGALCKGHLFRILLQMPEHRNAVLIFLTDILATLRPQRLKQVVHLLWLVQVVLEDCEKRFVQEQYTHTVLNSQTSGSGAYCPELVQALTALVELTRSSTLTMTESGSQLDIVSTSNWLYFFLTLDDINSFTRLDARRSKNTDPRRSVQRKLTREKRGAMREMRRDSLFLAAHQLKMTKLK</sequence>
<proteinExistence type="predicted"/>
<protein>
    <submittedName>
        <fullName evidence="1">Nucleolar protein 14</fullName>
    </submittedName>
</protein>
<dbReference type="EMBL" id="LUCM01004738">
    <property type="protein sequence ID" value="KAA0193862.1"/>
    <property type="molecule type" value="Genomic_DNA"/>
</dbReference>
<dbReference type="Proteomes" id="UP000728185">
    <property type="component" value="Unassembled WGS sequence"/>
</dbReference>
<name>A0A8E0RXJ5_9TREM</name>
<gene>
    <name evidence="1" type="ORF">FBUS_08415</name>
</gene>
<reference evidence="1" key="1">
    <citation type="submission" date="2019-05" db="EMBL/GenBank/DDBJ databases">
        <title>Annotation for the trematode Fasciolopsis buski.</title>
        <authorList>
            <person name="Choi Y.-J."/>
        </authorList>
    </citation>
    <scope>NUCLEOTIDE SEQUENCE</scope>
    <source>
        <strain evidence="1">HT</strain>
        <tissue evidence="1">Whole worm</tissue>
    </source>
</reference>
<dbReference type="AlphaFoldDB" id="A0A8E0RXJ5"/>
<dbReference type="OrthoDB" id="441771at2759"/>
<keyword evidence="2" id="KW-1185">Reference proteome</keyword>
<evidence type="ECO:0000313" key="1">
    <source>
        <dbReference type="EMBL" id="KAA0193862.1"/>
    </source>
</evidence>
<evidence type="ECO:0000313" key="2">
    <source>
        <dbReference type="Proteomes" id="UP000728185"/>
    </source>
</evidence>
<comment type="caution">
    <text evidence="1">The sequence shown here is derived from an EMBL/GenBank/DDBJ whole genome shotgun (WGS) entry which is preliminary data.</text>
</comment>
<organism evidence="1 2">
    <name type="scientific">Fasciolopsis buskii</name>
    <dbReference type="NCBI Taxonomy" id="27845"/>
    <lineage>
        <taxon>Eukaryota</taxon>
        <taxon>Metazoa</taxon>
        <taxon>Spiralia</taxon>
        <taxon>Lophotrochozoa</taxon>
        <taxon>Platyhelminthes</taxon>
        <taxon>Trematoda</taxon>
        <taxon>Digenea</taxon>
        <taxon>Plagiorchiida</taxon>
        <taxon>Echinostomata</taxon>
        <taxon>Echinostomatoidea</taxon>
        <taxon>Fasciolidae</taxon>
        <taxon>Fasciolopsis</taxon>
    </lineage>
</organism>